<accession>A0A482WYZ8</accession>
<evidence type="ECO:0000313" key="1">
    <source>
        <dbReference type="EMBL" id="RZF38401.1"/>
    </source>
</evidence>
<sequence length="815" mass="94169">MEDLECRLDTAMQCSVIPYYKPQCFQLTLDLTKPNEEVKEIDFKQGWKYATINEQTQTVRNIDVGEAHAIEIAKGDRYEKEFVFECTRDFDNYHDEIHGTKFKYHSAGSEKLELETPAKSLFVTTRQELWTCKKSGTPTPGMTPFQRVVTEYVSKVPIERIAHCEGSSLAKVPIPRKEANDRLLYTAVIREIKYFSSARNQSIKYEGKIKFVTQKQQGSNCKSLERNEKEEMSHEMIELLPKWFLAPVDDSSLQQVKDLVPLEFLDYFIVTKRKTWKCKVDLKEFFRTEIIYVGKTDNIGSVLVQEGKTVYRNSLTQANPKSIGVRDIIYSCKNDPNKFMKIDGQVEIYKERSVMEKVASILTPPCLKGKNLDTVIQCSVIPNYDPKCFPLTLDLTKPNKEVKEITDTAFTRDIHHRYAIVNKKDNDKRSTPLDNIEVGSQPTENLGKKLFECTDDFENYRDEIHGTKFEYYDLVRDTNEAREKVLSETPAKSLFITTRRELWICREPATTAQSHFRRVLTEYVSKVPIGEIKYYKGTSLAKVPIPCKKAKDEKLYTVVIREIKYFNSFTNQAINYEGSITFLTREKYYDGPRDWDASRTTVYKDFMTPQKEIERYPGFEHFIINLEGNITLKDEQPFSWDVPDGLKAICRSIEKEKLEKMKRKIKERLPKWSYARKRHPSSSHTDVWNPLEFLDYFIVTMHVTRECTVKTNQGEQTFLRTDIIYVGKVNDIGHVHVVAAGKNVFKHSLTQANPKSIGVREIIYFREADPDTIYDINGKVEIVGEGPGGVEGKGPGPVKKALDMITGCFKKKEGD</sequence>
<comment type="caution">
    <text evidence="1">The sequence shown here is derived from an EMBL/GenBank/DDBJ whole genome shotgun (WGS) entry which is preliminary data.</text>
</comment>
<dbReference type="EMBL" id="QKKF02022344">
    <property type="protein sequence ID" value="RZF38401.1"/>
    <property type="molecule type" value="Genomic_DNA"/>
</dbReference>
<reference evidence="1 2" key="1">
    <citation type="journal article" date="2017" name="Gigascience">
        <title>Genome sequence of the small brown planthopper, Laodelphax striatellus.</title>
        <authorList>
            <person name="Zhu J."/>
            <person name="Jiang F."/>
            <person name="Wang X."/>
            <person name="Yang P."/>
            <person name="Bao Y."/>
            <person name="Zhao W."/>
            <person name="Wang W."/>
            <person name="Lu H."/>
            <person name="Wang Q."/>
            <person name="Cui N."/>
            <person name="Li J."/>
            <person name="Chen X."/>
            <person name="Luo L."/>
            <person name="Yu J."/>
            <person name="Kang L."/>
            <person name="Cui F."/>
        </authorList>
    </citation>
    <scope>NUCLEOTIDE SEQUENCE [LARGE SCALE GENOMIC DNA]</scope>
    <source>
        <strain evidence="1">Lst14</strain>
    </source>
</reference>
<name>A0A482WYZ8_LAOST</name>
<keyword evidence="2" id="KW-1185">Reference proteome</keyword>
<organism evidence="1 2">
    <name type="scientific">Laodelphax striatellus</name>
    <name type="common">Small brown planthopper</name>
    <name type="synonym">Delphax striatella</name>
    <dbReference type="NCBI Taxonomy" id="195883"/>
    <lineage>
        <taxon>Eukaryota</taxon>
        <taxon>Metazoa</taxon>
        <taxon>Ecdysozoa</taxon>
        <taxon>Arthropoda</taxon>
        <taxon>Hexapoda</taxon>
        <taxon>Insecta</taxon>
        <taxon>Pterygota</taxon>
        <taxon>Neoptera</taxon>
        <taxon>Paraneoptera</taxon>
        <taxon>Hemiptera</taxon>
        <taxon>Auchenorrhyncha</taxon>
        <taxon>Fulgoroidea</taxon>
        <taxon>Delphacidae</taxon>
        <taxon>Criomorphinae</taxon>
        <taxon>Laodelphax</taxon>
    </lineage>
</organism>
<gene>
    <name evidence="1" type="ORF">LSTR_LSTR006527</name>
</gene>
<proteinExistence type="predicted"/>
<dbReference type="Proteomes" id="UP000291343">
    <property type="component" value="Unassembled WGS sequence"/>
</dbReference>
<dbReference type="InParanoid" id="A0A482WYZ8"/>
<protein>
    <submittedName>
        <fullName evidence="1">Uncharacterized protein</fullName>
    </submittedName>
</protein>
<evidence type="ECO:0000313" key="2">
    <source>
        <dbReference type="Proteomes" id="UP000291343"/>
    </source>
</evidence>
<dbReference type="AlphaFoldDB" id="A0A482WYZ8"/>